<evidence type="ECO:0000256" key="1">
    <source>
        <dbReference type="SAM" id="Phobius"/>
    </source>
</evidence>
<evidence type="ECO:0008006" key="5">
    <source>
        <dbReference type="Google" id="ProtNLM"/>
    </source>
</evidence>
<dbReference type="KEGG" id="lgi:LOTGIDRAFT_236315"/>
<dbReference type="CTD" id="20250113"/>
<organism evidence="3 4">
    <name type="scientific">Lottia gigantea</name>
    <name type="common">Giant owl limpet</name>
    <dbReference type="NCBI Taxonomy" id="225164"/>
    <lineage>
        <taxon>Eukaryota</taxon>
        <taxon>Metazoa</taxon>
        <taxon>Spiralia</taxon>
        <taxon>Lophotrochozoa</taxon>
        <taxon>Mollusca</taxon>
        <taxon>Gastropoda</taxon>
        <taxon>Patellogastropoda</taxon>
        <taxon>Lottioidea</taxon>
        <taxon>Lottiidae</taxon>
        <taxon>Lottia</taxon>
    </lineage>
</organism>
<keyword evidence="1" id="KW-0472">Membrane</keyword>
<dbReference type="OMA" id="VLGCNDT"/>
<name>V4B736_LOTGI</name>
<dbReference type="HOGENOM" id="CLU_714315_0_0_1"/>
<evidence type="ECO:0000256" key="2">
    <source>
        <dbReference type="SAM" id="SignalP"/>
    </source>
</evidence>
<dbReference type="OrthoDB" id="6075459at2759"/>
<feature type="chain" id="PRO_5004719363" description="CUB domain-containing protein" evidence="2">
    <location>
        <begin position="23"/>
        <end position="387"/>
    </location>
</feature>
<dbReference type="Proteomes" id="UP000030746">
    <property type="component" value="Unassembled WGS sequence"/>
</dbReference>
<keyword evidence="1" id="KW-1133">Transmembrane helix</keyword>
<reference evidence="3 4" key="1">
    <citation type="journal article" date="2013" name="Nature">
        <title>Insights into bilaterian evolution from three spiralian genomes.</title>
        <authorList>
            <person name="Simakov O."/>
            <person name="Marletaz F."/>
            <person name="Cho S.J."/>
            <person name="Edsinger-Gonzales E."/>
            <person name="Havlak P."/>
            <person name="Hellsten U."/>
            <person name="Kuo D.H."/>
            <person name="Larsson T."/>
            <person name="Lv J."/>
            <person name="Arendt D."/>
            <person name="Savage R."/>
            <person name="Osoegawa K."/>
            <person name="de Jong P."/>
            <person name="Grimwood J."/>
            <person name="Chapman J.A."/>
            <person name="Shapiro H."/>
            <person name="Aerts A."/>
            <person name="Otillar R.P."/>
            <person name="Terry A.Y."/>
            <person name="Boore J.L."/>
            <person name="Grigoriev I.V."/>
            <person name="Lindberg D.R."/>
            <person name="Seaver E.C."/>
            <person name="Weisblat D.A."/>
            <person name="Putnam N.H."/>
            <person name="Rokhsar D.S."/>
        </authorList>
    </citation>
    <scope>NUCLEOTIDE SEQUENCE [LARGE SCALE GENOMIC DNA]</scope>
</reference>
<keyword evidence="2" id="KW-0732">Signal</keyword>
<dbReference type="RefSeq" id="XP_009064962.1">
    <property type="nucleotide sequence ID" value="XM_009066714.1"/>
</dbReference>
<keyword evidence="1" id="KW-0812">Transmembrane</keyword>
<keyword evidence="4" id="KW-1185">Reference proteome</keyword>
<accession>V4B736</accession>
<evidence type="ECO:0000313" key="3">
    <source>
        <dbReference type="EMBL" id="ESO84354.1"/>
    </source>
</evidence>
<gene>
    <name evidence="3" type="ORF">LOTGIDRAFT_236315</name>
</gene>
<evidence type="ECO:0000313" key="4">
    <source>
        <dbReference type="Proteomes" id="UP000030746"/>
    </source>
</evidence>
<dbReference type="GeneID" id="20250113"/>
<protein>
    <recommendedName>
        <fullName evidence="5">CUB domain-containing protein</fullName>
    </recommendedName>
</protein>
<proteinExistence type="predicted"/>
<feature type="signal peptide" evidence="2">
    <location>
        <begin position="1"/>
        <end position="22"/>
    </location>
</feature>
<sequence length="387" mass="44423">MDFLTIPGILFYCLFYISAVFCQNNHTIYVGVTKRCPRVLVDVDLYDNLYLKSTDIDHSDFRRHEECSVSVITGMVDHGLCISVMDVALSKDVEILFQTNTYEPDKKIDNRHARTGEWCTSESLVTISVRVKFTEQSAPDGPSLKFSMKVQAVPISHIRRIYYMDSKLSCDVQHKLGSGEKVMVFSHRRPHISKELPGVCDVTFLSTASDEYEEICLRFVKPIRDCDMSVVVTNLLQPHWNHNETFNCMSEVTENDEFCSENKELHLRLTRSHFTNSDFAIAVESKRHTFWKYVAEEKREMIGVDIVRTIIYMVSIINATLAVTVAVVSFLHRNPLSSISQWTVHSVFYFPKSCPETILNTNIPNDQDHIPDSCYVPEKIQSEQPVI</sequence>
<dbReference type="AlphaFoldDB" id="V4B736"/>
<feature type="transmembrane region" description="Helical" evidence="1">
    <location>
        <begin position="310"/>
        <end position="331"/>
    </location>
</feature>
<dbReference type="EMBL" id="KB203534">
    <property type="protein sequence ID" value="ESO84354.1"/>
    <property type="molecule type" value="Genomic_DNA"/>
</dbReference>